<dbReference type="InterPro" id="IPR011712">
    <property type="entry name" value="Sig_transdc_His_kin_sub3_dim/P"/>
</dbReference>
<name>A0A100WJ35_MYCCR</name>
<keyword evidence="12" id="KW-1185">Reference proteome</keyword>
<evidence type="ECO:0000256" key="7">
    <source>
        <dbReference type="ARBA" id="ARBA00022840"/>
    </source>
</evidence>
<feature type="transmembrane region" description="Helical" evidence="9">
    <location>
        <begin position="102"/>
        <end position="129"/>
    </location>
</feature>
<keyword evidence="9" id="KW-0812">Transmembrane</keyword>
<accession>A0A100WJ35</accession>
<evidence type="ECO:0000256" key="3">
    <source>
        <dbReference type="ARBA" id="ARBA00022553"/>
    </source>
</evidence>
<keyword evidence="7" id="KW-0067">ATP-binding</keyword>
<comment type="caution">
    <text evidence="11">The sequence shown here is derived from an EMBL/GenBank/DDBJ whole genome shotgun (WGS) entry which is preliminary data.</text>
</comment>
<dbReference type="GO" id="GO:0000155">
    <property type="term" value="F:phosphorelay sensor kinase activity"/>
    <property type="evidence" value="ECO:0007669"/>
    <property type="project" value="InterPro"/>
</dbReference>
<keyword evidence="4" id="KW-0808">Transferase</keyword>
<dbReference type="Proteomes" id="UP000069443">
    <property type="component" value="Unassembled WGS sequence"/>
</dbReference>
<evidence type="ECO:0000256" key="4">
    <source>
        <dbReference type="ARBA" id="ARBA00022679"/>
    </source>
</evidence>
<dbReference type="InterPro" id="IPR036890">
    <property type="entry name" value="HATPase_C_sf"/>
</dbReference>
<dbReference type="Pfam" id="PF07730">
    <property type="entry name" value="HisKA_3"/>
    <property type="match status" value="1"/>
</dbReference>
<evidence type="ECO:0000259" key="10">
    <source>
        <dbReference type="Pfam" id="PF07730"/>
    </source>
</evidence>
<dbReference type="EMBL" id="BCSY01000129">
    <property type="protein sequence ID" value="GAS99115.1"/>
    <property type="molecule type" value="Genomic_DNA"/>
</dbReference>
<keyword evidence="9" id="KW-1133">Transmembrane helix</keyword>
<proteinExistence type="predicted"/>
<reference evidence="12" key="1">
    <citation type="journal article" date="2016" name="Genome Announc.">
        <title>Draft Genome Sequences of Five Rapidly Growing Mycobacterium Species, M. thermoresistibile, M. fortuitum subsp. acetamidolyticum, M. canariasense, M. brisbanense, and M. novocastrense.</title>
        <authorList>
            <person name="Katahira K."/>
            <person name="Ogura Y."/>
            <person name="Gotoh Y."/>
            <person name="Hayashi T."/>
        </authorList>
    </citation>
    <scope>NUCLEOTIDE SEQUENCE [LARGE SCALE GENOMIC DNA]</scope>
    <source>
        <strain evidence="12">JCM15298</strain>
    </source>
</reference>
<dbReference type="GO" id="GO:0046983">
    <property type="term" value="F:protein dimerization activity"/>
    <property type="evidence" value="ECO:0007669"/>
    <property type="project" value="InterPro"/>
</dbReference>
<dbReference type="EC" id="2.7.13.3" evidence="2"/>
<feature type="transmembrane region" description="Helical" evidence="9">
    <location>
        <begin position="70"/>
        <end position="90"/>
    </location>
</feature>
<evidence type="ECO:0000256" key="8">
    <source>
        <dbReference type="ARBA" id="ARBA00023012"/>
    </source>
</evidence>
<keyword evidence="9" id="KW-0472">Membrane</keyword>
<keyword evidence="3" id="KW-0597">Phosphoprotein</keyword>
<evidence type="ECO:0000256" key="1">
    <source>
        <dbReference type="ARBA" id="ARBA00000085"/>
    </source>
</evidence>
<evidence type="ECO:0000256" key="2">
    <source>
        <dbReference type="ARBA" id="ARBA00012438"/>
    </source>
</evidence>
<evidence type="ECO:0000256" key="6">
    <source>
        <dbReference type="ARBA" id="ARBA00022777"/>
    </source>
</evidence>
<dbReference type="Gene3D" id="1.20.5.1930">
    <property type="match status" value="1"/>
</dbReference>
<dbReference type="InterPro" id="IPR050482">
    <property type="entry name" value="Sensor_HK_TwoCompSys"/>
</dbReference>
<protein>
    <recommendedName>
        <fullName evidence="2">histidine kinase</fullName>
        <ecNumber evidence="2">2.7.13.3</ecNumber>
    </recommendedName>
</protein>
<feature type="transmembrane region" description="Helical" evidence="9">
    <location>
        <begin position="169"/>
        <end position="186"/>
    </location>
</feature>
<dbReference type="PANTHER" id="PTHR24421">
    <property type="entry name" value="NITRATE/NITRITE SENSOR PROTEIN NARX-RELATED"/>
    <property type="match status" value="1"/>
</dbReference>
<dbReference type="Gene3D" id="3.30.565.10">
    <property type="entry name" value="Histidine kinase-like ATPase, C-terminal domain"/>
    <property type="match status" value="1"/>
</dbReference>
<dbReference type="GO" id="GO:0016020">
    <property type="term" value="C:membrane"/>
    <property type="evidence" value="ECO:0007669"/>
    <property type="project" value="InterPro"/>
</dbReference>
<keyword evidence="8" id="KW-0902">Two-component regulatory system</keyword>
<evidence type="ECO:0000256" key="9">
    <source>
        <dbReference type="SAM" id="Phobius"/>
    </source>
</evidence>
<feature type="transmembrane region" description="Helical" evidence="9">
    <location>
        <begin position="141"/>
        <end position="163"/>
    </location>
</feature>
<evidence type="ECO:0000313" key="12">
    <source>
        <dbReference type="Proteomes" id="UP000069443"/>
    </source>
</evidence>
<organism evidence="11 12">
    <name type="scientific">Mycolicibacterium canariasense</name>
    <name type="common">Mycobacterium canariasense</name>
    <dbReference type="NCBI Taxonomy" id="228230"/>
    <lineage>
        <taxon>Bacteria</taxon>
        <taxon>Bacillati</taxon>
        <taxon>Actinomycetota</taxon>
        <taxon>Actinomycetes</taxon>
        <taxon>Mycobacteriales</taxon>
        <taxon>Mycobacteriaceae</taxon>
        <taxon>Mycolicibacterium</taxon>
    </lineage>
</organism>
<evidence type="ECO:0000256" key="5">
    <source>
        <dbReference type="ARBA" id="ARBA00022741"/>
    </source>
</evidence>
<reference evidence="12" key="2">
    <citation type="submission" date="2016-02" db="EMBL/GenBank/DDBJ databases">
        <title>Draft genome sequence of five rapidly growing Mycobacterium species.</title>
        <authorList>
            <person name="Katahira K."/>
            <person name="Gotou Y."/>
            <person name="Iida K."/>
            <person name="Ogura Y."/>
            <person name="Hayashi T."/>
        </authorList>
    </citation>
    <scope>NUCLEOTIDE SEQUENCE [LARGE SCALE GENOMIC DNA]</scope>
    <source>
        <strain evidence="12">JCM15298</strain>
    </source>
</reference>
<comment type="catalytic activity">
    <reaction evidence="1">
        <text>ATP + protein L-histidine = ADP + protein N-phospho-L-histidine.</text>
        <dbReference type="EC" id="2.7.13.3"/>
    </reaction>
</comment>
<sequence length="400" mass="41952">MHDTTLIRYAARWHHRWVEMWVEIVVAPVGELCIHMVRWHTEVVTLRMSVRVVVVALTAAFAVTDMARGVGLAATASAVFGVATWCAAMPRAVAHPLWRYGLGAAIGAVAMFGVLSGSAAATVALAVAVSLTAGAFPVNGFALAASCSVIAAAGALTCLARTAQLSDSSAIVVPVAVGAILGLRSVEVARTSMRQRELHDIELRAAAAEERARLSRDLHDVLAHSLGALVIQLDALGVVAERSCSGTDVVGRVRAARAMAVQGLDEARQAVHDLRRFTEPVDVVVARLADQLAEQGWGTLHVTVNGTPPVLPPAITDLLGTVAVEGVSNICRHSSAAEAYAEVHYTAAGVVLCLRNRAAEPGAMSGWGLRGLRERAQAVGAELVAGWEAGVWELRCEATT</sequence>
<keyword evidence="5" id="KW-0547">Nucleotide-binding</keyword>
<dbReference type="RefSeq" id="WP_062659811.1">
    <property type="nucleotide sequence ID" value="NZ_BCSY01000129.1"/>
</dbReference>
<dbReference type="PANTHER" id="PTHR24421:SF10">
    <property type="entry name" value="NITRATE_NITRITE SENSOR PROTEIN NARQ"/>
    <property type="match status" value="1"/>
</dbReference>
<keyword evidence="6" id="KW-0418">Kinase</keyword>
<feature type="domain" description="Signal transduction histidine kinase subgroup 3 dimerisation and phosphoacceptor" evidence="10">
    <location>
        <begin position="210"/>
        <end position="275"/>
    </location>
</feature>
<dbReference type="AlphaFoldDB" id="A0A100WJ35"/>
<evidence type="ECO:0000313" key="11">
    <source>
        <dbReference type="EMBL" id="GAS99115.1"/>
    </source>
</evidence>
<dbReference type="STRING" id="228230.RMCC_6080"/>
<dbReference type="OrthoDB" id="227596at2"/>
<dbReference type="GO" id="GO:0005524">
    <property type="term" value="F:ATP binding"/>
    <property type="evidence" value="ECO:0007669"/>
    <property type="project" value="UniProtKB-KW"/>
</dbReference>
<gene>
    <name evidence="11" type="ORF">RMCC_6080</name>
</gene>